<dbReference type="AlphaFoldDB" id="A0A4Y7T3U7"/>
<dbReference type="EMBL" id="QPFP01000030">
    <property type="protein sequence ID" value="TEB28853.1"/>
    <property type="molecule type" value="Genomic_DNA"/>
</dbReference>
<comment type="caution">
    <text evidence="1">The sequence shown here is derived from an EMBL/GenBank/DDBJ whole genome shotgun (WGS) entry which is preliminary data.</text>
</comment>
<sequence length="112" mass="12861">MKVWSSWDEGALQAIMCKRVYEGLKDKIGPLRASVRRFRLADGSLVDGEGRWAGWFRIGRVRAWAAFEVFDSGGNWEFLFGKPMKKAFEVVHRYKEDVVEVSDKFGSVVLEN</sequence>
<evidence type="ECO:0000313" key="1">
    <source>
        <dbReference type="EMBL" id="TEB28853.1"/>
    </source>
</evidence>
<name>A0A4Y7T3U7_COPMI</name>
<protein>
    <submittedName>
        <fullName evidence="1">Uncharacterized protein</fullName>
    </submittedName>
</protein>
<dbReference type="OrthoDB" id="3262237at2759"/>
<reference evidence="1 2" key="1">
    <citation type="journal article" date="2019" name="Nat. Ecol. Evol.">
        <title>Megaphylogeny resolves global patterns of mushroom evolution.</title>
        <authorList>
            <person name="Varga T."/>
            <person name="Krizsan K."/>
            <person name="Foldi C."/>
            <person name="Dima B."/>
            <person name="Sanchez-Garcia M."/>
            <person name="Sanchez-Ramirez S."/>
            <person name="Szollosi G.J."/>
            <person name="Szarkandi J.G."/>
            <person name="Papp V."/>
            <person name="Albert L."/>
            <person name="Andreopoulos W."/>
            <person name="Angelini C."/>
            <person name="Antonin V."/>
            <person name="Barry K.W."/>
            <person name="Bougher N.L."/>
            <person name="Buchanan P."/>
            <person name="Buyck B."/>
            <person name="Bense V."/>
            <person name="Catcheside P."/>
            <person name="Chovatia M."/>
            <person name="Cooper J."/>
            <person name="Damon W."/>
            <person name="Desjardin D."/>
            <person name="Finy P."/>
            <person name="Geml J."/>
            <person name="Haridas S."/>
            <person name="Hughes K."/>
            <person name="Justo A."/>
            <person name="Karasinski D."/>
            <person name="Kautmanova I."/>
            <person name="Kiss B."/>
            <person name="Kocsube S."/>
            <person name="Kotiranta H."/>
            <person name="LaButti K.M."/>
            <person name="Lechner B.E."/>
            <person name="Liimatainen K."/>
            <person name="Lipzen A."/>
            <person name="Lukacs Z."/>
            <person name="Mihaltcheva S."/>
            <person name="Morgado L.N."/>
            <person name="Niskanen T."/>
            <person name="Noordeloos M.E."/>
            <person name="Ohm R.A."/>
            <person name="Ortiz-Santana B."/>
            <person name="Ovrebo C."/>
            <person name="Racz N."/>
            <person name="Riley R."/>
            <person name="Savchenko A."/>
            <person name="Shiryaev A."/>
            <person name="Soop K."/>
            <person name="Spirin V."/>
            <person name="Szebenyi C."/>
            <person name="Tomsovsky M."/>
            <person name="Tulloss R.E."/>
            <person name="Uehling J."/>
            <person name="Grigoriev I.V."/>
            <person name="Vagvolgyi C."/>
            <person name="Papp T."/>
            <person name="Martin F.M."/>
            <person name="Miettinen O."/>
            <person name="Hibbett D.S."/>
            <person name="Nagy L.G."/>
        </authorList>
    </citation>
    <scope>NUCLEOTIDE SEQUENCE [LARGE SCALE GENOMIC DNA]</scope>
    <source>
        <strain evidence="1 2">FP101781</strain>
    </source>
</reference>
<accession>A0A4Y7T3U7</accession>
<keyword evidence="2" id="KW-1185">Reference proteome</keyword>
<proteinExistence type="predicted"/>
<dbReference type="Proteomes" id="UP000298030">
    <property type="component" value="Unassembled WGS sequence"/>
</dbReference>
<gene>
    <name evidence="1" type="ORF">FA13DRAFT_1632817</name>
</gene>
<organism evidence="1 2">
    <name type="scientific">Coprinellus micaceus</name>
    <name type="common">Glistening ink-cap mushroom</name>
    <name type="synonym">Coprinus micaceus</name>
    <dbReference type="NCBI Taxonomy" id="71717"/>
    <lineage>
        <taxon>Eukaryota</taxon>
        <taxon>Fungi</taxon>
        <taxon>Dikarya</taxon>
        <taxon>Basidiomycota</taxon>
        <taxon>Agaricomycotina</taxon>
        <taxon>Agaricomycetes</taxon>
        <taxon>Agaricomycetidae</taxon>
        <taxon>Agaricales</taxon>
        <taxon>Agaricineae</taxon>
        <taxon>Psathyrellaceae</taxon>
        <taxon>Coprinellus</taxon>
    </lineage>
</organism>
<feature type="non-terminal residue" evidence="1">
    <location>
        <position position="112"/>
    </location>
</feature>
<evidence type="ECO:0000313" key="2">
    <source>
        <dbReference type="Proteomes" id="UP000298030"/>
    </source>
</evidence>